<proteinExistence type="predicted"/>
<evidence type="ECO:0000313" key="1">
    <source>
        <dbReference type="EMBL" id="HGV55619.1"/>
    </source>
</evidence>
<organism evidence="1">
    <name type="scientific">Caldimicrobium thiodismutans</name>
    <dbReference type="NCBI Taxonomy" id="1653476"/>
    <lineage>
        <taxon>Bacteria</taxon>
        <taxon>Pseudomonadati</taxon>
        <taxon>Thermodesulfobacteriota</taxon>
        <taxon>Thermodesulfobacteria</taxon>
        <taxon>Thermodesulfobacteriales</taxon>
        <taxon>Thermodesulfobacteriaceae</taxon>
        <taxon>Caldimicrobium</taxon>
    </lineage>
</organism>
<dbReference type="AlphaFoldDB" id="A0A832GRA9"/>
<accession>A0A832GRA9</accession>
<sequence length="105" mass="12551">MLYLSKTFYEGSLCSIRELEKNFPLANEDILKALETLEKRKFIYIKDEEIFFRTPPEKITLLQFFDLTSIQELRTYFPVLAEVFSEVCEIRELLLERSLKDFIKA</sequence>
<dbReference type="EMBL" id="DSZU01000106">
    <property type="protein sequence ID" value="HGV55619.1"/>
    <property type="molecule type" value="Genomic_DNA"/>
</dbReference>
<comment type="caution">
    <text evidence="1">The sequence shown here is derived from an EMBL/GenBank/DDBJ whole genome shotgun (WGS) entry which is preliminary data.</text>
</comment>
<reference evidence="1" key="1">
    <citation type="journal article" date="2020" name="mSystems">
        <title>Genome- and Community-Level Interaction Insights into Carbon Utilization and Element Cycling Functions of Hydrothermarchaeota in Hydrothermal Sediment.</title>
        <authorList>
            <person name="Zhou Z."/>
            <person name="Liu Y."/>
            <person name="Xu W."/>
            <person name="Pan J."/>
            <person name="Luo Z.H."/>
            <person name="Li M."/>
        </authorList>
    </citation>
    <scope>NUCLEOTIDE SEQUENCE [LARGE SCALE GENOMIC DNA]</scope>
    <source>
        <strain evidence="1">SpSt-605</strain>
    </source>
</reference>
<protein>
    <submittedName>
        <fullName evidence="1">Uncharacterized protein</fullName>
    </submittedName>
</protein>
<gene>
    <name evidence="1" type="ORF">ENT73_06005</name>
</gene>
<name>A0A832GRA9_9BACT</name>